<dbReference type="Pfam" id="PF13469">
    <property type="entry name" value="Sulfotransfer_3"/>
    <property type="match status" value="1"/>
</dbReference>
<name>A0ABZ0XKI6_9BACT</name>
<protein>
    <submittedName>
        <fullName evidence="1">Sulfotransferase</fullName>
    </submittedName>
</protein>
<dbReference type="InterPro" id="IPR027417">
    <property type="entry name" value="P-loop_NTPase"/>
</dbReference>
<keyword evidence="2" id="KW-1185">Reference proteome</keyword>
<gene>
    <name evidence="1" type="ORF">SR876_06330</name>
</gene>
<dbReference type="EMBL" id="CP140154">
    <property type="protein sequence ID" value="WQG91108.1"/>
    <property type="molecule type" value="Genomic_DNA"/>
</dbReference>
<dbReference type="Proteomes" id="UP001326715">
    <property type="component" value="Chromosome"/>
</dbReference>
<reference evidence="1 2" key="1">
    <citation type="submission" date="2023-11" db="EMBL/GenBank/DDBJ databases">
        <title>MicrobeMod: A computational toolkit for identifying prokaryotic methylation and restriction-modification with nanopore sequencing.</title>
        <authorList>
            <person name="Crits-Christoph A."/>
            <person name="Kang S.C."/>
            <person name="Lee H."/>
            <person name="Ostrov N."/>
        </authorList>
    </citation>
    <scope>NUCLEOTIDE SEQUENCE [LARGE SCALE GENOMIC DNA]</scope>
    <source>
        <strain evidence="1 2">ATCC 23090</strain>
    </source>
</reference>
<dbReference type="Gene3D" id="3.40.50.300">
    <property type="entry name" value="P-loop containing nucleotide triphosphate hydrolases"/>
    <property type="match status" value="1"/>
</dbReference>
<organism evidence="1 2">
    <name type="scientific">Chitinophaga sancti</name>
    <dbReference type="NCBI Taxonomy" id="1004"/>
    <lineage>
        <taxon>Bacteria</taxon>
        <taxon>Pseudomonadati</taxon>
        <taxon>Bacteroidota</taxon>
        <taxon>Chitinophagia</taxon>
        <taxon>Chitinophagales</taxon>
        <taxon>Chitinophagaceae</taxon>
        <taxon>Chitinophaga</taxon>
    </lineage>
</organism>
<accession>A0ABZ0XKI6</accession>
<dbReference type="SUPFAM" id="SSF52540">
    <property type="entry name" value="P-loop containing nucleoside triphosphate hydrolases"/>
    <property type="match status" value="1"/>
</dbReference>
<sequence length="276" mass="32096">MMKNKVLVITGMHRSGTSLITQWLQKCGLHIGDQFLGAGIGNTDGHFEDIDFVEAHRGILRELTGNDEGLLHPGDHCLHAEQRQLLDTLLNNKNAARAQWGWKDPRTCLFLDTYRELLPGANYLVILRDYRSVVSSLLSRRFKKSDHKYAMKGGLPLLIWKYFKKPFRKKKLLHQYSDRYLRAWIIYNQRILQHLLLLPAGTYLVIDHTSLSQTNQAIYDHLTKEWQLELNYFEFAKVYKENLLSEVWDVKAYVKDKSLLTKAEALQATLLQHAAY</sequence>
<proteinExistence type="predicted"/>
<evidence type="ECO:0000313" key="2">
    <source>
        <dbReference type="Proteomes" id="UP001326715"/>
    </source>
</evidence>
<dbReference type="RefSeq" id="WP_072357974.1">
    <property type="nucleotide sequence ID" value="NZ_CP139972.1"/>
</dbReference>
<evidence type="ECO:0000313" key="1">
    <source>
        <dbReference type="EMBL" id="WQG91108.1"/>
    </source>
</evidence>